<dbReference type="Pfam" id="PF07609">
    <property type="entry name" value="DUF1572"/>
    <property type="match status" value="1"/>
</dbReference>
<dbReference type="KEGG" id="sgn:SGRA_1092"/>
<evidence type="ECO:0000313" key="2">
    <source>
        <dbReference type="Proteomes" id="UP000007519"/>
    </source>
</evidence>
<dbReference type="OrthoDB" id="68731at2"/>
<dbReference type="eggNOG" id="COG2318">
    <property type="taxonomic scope" value="Bacteria"/>
</dbReference>
<dbReference type="InterPro" id="IPR034660">
    <property type="entry name" value="DinB/YfiT-like"/>
</dbReference>
<dbReference type="Proteomes" id="UP000007519">
    <property type="component" value="Chromosome"/>
</dbReference>
<dbReference type="InterPro" id="IPR011466">
    <property type="entry name" value="DUF1572"/>
</dbReference>
<evidence type="ECO:0008006" key="3">
    <source>
        <dbReference type="Google" id="ProtNLM"/>
    </source>
</evidence>
<accession>H6L3I0</accession>
<reference evidence="1 2" key="1">
    <citation type="journal article" date="2012" name="Stand. Genomic Sci.">
        <title>Complete genome sequencing and analysis of Saprospira grandis str. Lewin, a predatory marine bacterium.</title>
        <authorList>
            <person name="Saw J.H."/>
            <person name="Yuryev A."/>
            <person name="Kanbe M."/>
            <person name="Hou S."/>
            <person name="Young A.G."/>
            <person name="Aizawa S."/>
            <person name="Alam M."/>
        </authorList>
    </citation>
    <scope>NUCLEOTIDE SEQUENCE [LARGE SCALE GENOMIC DNA]</scope>
    <source>
        <strain evidence="1 2">Lewin</strain>
    </source>
</reference>
<keyword evidence="2" id="KW-1185">Reference proteome</keyword>
<organism evidence="1 2">
    <name type="scientific">Saprospira grandis (strain Lewin)</name>
    <dbReference type="NCBI Taxonomy" id="984262"/>
    <lineage>
        <taxon>Bacteria</taxon>
        <taxon>Pseudomonadati</taxon>
        <taxon>Bacteroidota</taxon>
        <taxon>Saprospiria</taxon>
        <taxon>Saprospirales</taxon>
        <taxon>Saprospiraceae</taxon>
        <taxon>Saprospira</taxon>
    </lineage>
</organism>
<dbReference type="HOGENOM" id="CLU_831263_0_0_10"/>
<dbReference type="AlphaFoldDB" id="H6L3I0"/>
<gene>
    <name evidence="1" type="ordered locus">SGRA_1092</name>
</gene>
<name>H6L3I0_SAPGL</name>
<proteinExistence type="predicted"/>
<sequence length="334" mass="39767">MHTHYHIRLSQDGQLWAEFSLPEEAEASLLLNSLETILDLYREEDIHFLFNERKITAGPAQREQEQSILELSLAELWGDLDEALLVLNGQIWKLYLLDRALEGPAEPQLLELGPQLQEVWQEPASLLEELTNMLEMAPLPLEEEEDDNPYTVQELALFQTQMEFKKIQFRQYKALGERAMQQLPEAELFRQFSADQNSIAIIVQHLWGNMRSRWTDFLNTDGEKDWRNRDNEFELYLKDRKAVMDYWEEGWLFLFNALDQLEAKDWDRNVYIHGEEHYVWQAIDRQLAHYSYHIGQIVLFARIFKQDPWESLSIPRGKSAEYNQMMREENERED</sequence>
<dbReference type="STRING" id="984262.SGRA_1092"/>
<dbReference type="EMBL" id="CP002831">
    <property type="protein sequence ID" value="AFC23827.1"/>
    <property type="molecule type" value="Genomic_DNA"/>
</dbReference>
<evidence type="ECO:0000313" key="1">
    <source>
        <dbReference type="EMBL" id="AFC23827.1"/>
    </source>
</evidence>
<protein>
    <recommendedName>
        <fullName evidence="3">DUF1572 domain-containing protein</fullName>
    </recommendedName>
</protein>
<dbReference type="Gene3D" id="1.20.120.450">
    <property type="entry name" value="dinb family like domain"/>
    <property type="match status" value="1"/>
</dbReference>
<dbReference type="RefSeq" id="WP_015691475.1">
    <property type="nucleotide sequence ID" value="NC_016940.1"/>
</dbReference>
<dbReference type="SUPFAM" id="SSF109854">
    <property type="entry name" value="DinB/YfiT-like putative metalloenzymes"/>
    <property type="match status" value="1"/>
</dbReference>